<accession>A0AAU9WT94</accession>
<evidence type="ECO:0000259" key="8">
    <source>
        <dbReference type="Pfam" id="PF13359"/>
    </source>
</evidence>
<dbReference type="GO" id="GO:0016787">
    <property type="term" value="F:hydrolase activity"/>
    <property type="evidence" value="ECO:0007669"/>
    <property type="project" value="UniProtKB-KW"/>
</dbReference>
<dbReference type="InterPro" id="IPR045249">
    <property type="entry name" value="HARBI1-like"/>
</dbReference>
<evidence type="ECO:0000256" key="2">
    <source>
        <dbReference type="ARBA" id="ARBA00004123"/>
    </source>
</evidence>
<dbReference type="GO" id="GO:0005634">
    <property type="term" value="C:nucleus"/>
    <property type="evidence" value="ECO:0007669"/>
    <property type="project" value="UniProtKB-SubCell"/>
</dbReference>
<evidence type="ECO:0000313" key="10">
    <source>
        <dbReference type="Proteomes" id="UP001159428"/>
    </source>
</evidence>
<comment type="similarity">
    <text evidence="3">Belongs to the HARBI1 family.</text>
</comment>
<protein>
    <recommendedName>
        <fullName evidence="8">DDE Tnp4 domain-containing protein</fullName>
    </recommendedName>
</protein>
<evidence type="ECO:0000256" key="4">
    <source>
        <dbReference type="ARBA" id="ARBA00022722"/>
    </source>
</evidence>
<organism evidence="9 10">
    <name type="scientific">Pocillopora meandrina</name>
    <dbReference type="NCBI Taxonomy" id="46732"/>
    <lineage>
        <taxon>Eukaryota</taxon>
        <taxon>Metazoa</taxon>
        <taxon>Cnidaria</taxon>
        <taxon>Anthozoa</taxon>
        <taxon>Hexacorallia</taxon>
        <taxon>Scleractinia</taxon>
        <taxon>Astrocoeniina</taxon>
        <taxon>Pocilloporidae</taxon>
        <taxon>Pocillopora</taxon>
    </lineage>
</organism>
<dbReference type="AlphaFoldDB" id="A0AAU9WT94"/>
<dbReference type="GO" id="GO:0046872">
    <property type="term" value="F:metal ion binding"/>
    <property type="evidence" value="ECO:0007669"/>
    <property type="project" value="UniProtKB-KW"/>
</dbReference>
<feature type="domain" description="DDE Tnp4" evidence="8">
    <location>
        <begin position="1"/>
        <end position="98"/>
    </location>
</feature>
<name>A0AAU9WT94_9CNID</name>
<dbReference type="PANTHER" id="PTHR22930">
    <property type="match status" value="1"/>
</dbReference>
<dbReference type="EMBL" id="CALNXJ010000020">
    <property type="protein sequence ID" value="CAH3124657.1"/>
    <property type="molecule type" value="Genomic_DNA"/>
</dbReference>
<reference evidence="9 10" key="1">
    <citation type="submission" date="2022-05" db="EMBL/GenBank/DDBJ databases">
        <authorList>
            <consortium name="Genoscope - CEA"/>
            <person name="William W."/>
        </authorList>
    </citation>
    <scope>NUCLEOTIDE SEQUENCE [LARGE SCALE GENOMIC DNA]</scope>
</reference>
<sequence length="141" mass="15924">MFRSSNLCSYIEENHHSLDDGILLGDSGYALRPFMMTPYINPSTPAQVAYNDAHCKTRVIIEQTFGRWKRRFHVLHSEIRMAPEKVCIIIGACAVLHNIAIFLSEPMEDGDVGGEANEDYVYCGPNQGQAVRNHITQTYFS</sequence>
<keyword evidence="7" id="KW-0539">Nucleus</keyword>
<comment type="caution">
    <text evidence="9">The sequence shown here is derived from an EMBL/GenBank/DDBJ whole genome shotgun (WGS) entry which is preliminary data.</text>
</comment>
<dbReference type="Pfam" id="PF13359">
    <property type="entry name" value="DDE_Tnp_4"/>
    <property type="match status" value="1"/>
</dbReference>
<proteinExistence type="inferred from homology"/>
<evidence type="ECO:0000313" key="9">
    <source>
        <dbReference type="EMBL" id="CAH3124657.1"/>
    </source>
</evidence>
<evidence type="ECO:0000256" key="5">
    <source>
        <dbReference type="ARBA" id="ARBA00022723"/>
    </source>
</evidence>
<dbReference type="GO" id="GO:0004518">
    <property type="term" value="F:nuclease activity"/>
    <property type="evidence" value="ECO:0007669"/>
    <property type="project" value="UniProtKB-KW"/>
</dbReference>
<comment type="subcellular location">
    <subcellularLocation>
        <location evidence="2">Nucleus</location>
    </subcellularLocation>
</comment>
<evidence type="ECO:0000256" key="1">
    <source>
        <dbReference type="ARBA" id="ARBA00001968"/>
    </source>
</evidence>
<dbReference type="InterPro" id="IPR027806">
    <property type="entry name" value="HARBI1_dom"/>
</dbReference>
<evidence type="ECO:0000256" key="7">
    <source>
        <dbReference type="ARBA" id="ARBA00023242"/>
    </source>
</evidence>
<evidence type="ECO:0000256" key="6">
    <source>
        <dbReference type="ARBA" id="ARBA00022801"/>
    </source>
</evidence>
<comment type="cofactor">
    <cofactor evidence="1">
        <name>a divalent metal cation</name>
        <dbReference type="ChEBI" id="CHEBI:60240"/>
    </cofactor>
</comment>
<keyword evidence="6" id="KW-0378">Hydrolase</keyword>
<keyword evidence="10" id="KW-1185">Reference proteome</keyword>
<evidence type="ECO:0000256" key="3">
    <source>
        <dbReference type="ARBA" id="ARBA00006958"/>
    </source>
</evidence>
<dbReference type="Proteomes" id="UP001159428">
    <property type="component" value="Unassembled WGS sequence"/>
</dbReference>
<gene>
    <name evidence="9" type="ORF">PMEA_00011423</name>
</gene>
<keyword evidence="4" id="KW-0540">Nuclease</keyword>
<dbReference type="PANTHER" id="PTHR22930:SF250">
    <property type="entry name" value="NUCLEASE HARBI1-LIKE PROTEIN"/>
    <property type="match status" value="1"/>
</dbReference>
<keyword evidence="5" id="KW-0479">Metal-binding</keyword>